<proteinExistence type="predicted"/>
<reference evidence="5" key="1">
    <citation type="journal article" date="2020" name="mSystems">
        <title>Genome- and Community-Level Interaction Insights into Carbon Utilization and Element Cycling Functions of Hydrothermarchaeota in Hydrothermal Sediment.</title>
        <authorList>
            <person name="Zhou Z."/>
            <person name="Liu Y."/>
            <person name="Xu W."/>
            <person name="Pan J."/>
            <person name="Luo Z.H."/>
            <person name="Li M."/>
        </authorList>
    </citation>
    <scope>NUCLEOTIDE SEQUENCE [LARGE SCALE GENOMIC DNA]</scope>
    <source>
        <strain evidence="5">SpSt-503</strain>
    </source>
</reference>
<evidence type="ECO:0000313" key="5">
    <source>
        <dbReference type="EMBL" id="HFH29820.1"/>
    </source>
</evidence>
<dbReference type="GO" id="GO:0016887">
    <property type="term" value="F:ATP hydrolysis activity"/>
    <property type="evidence" value="ECO:0007669"/>
    <property type="project" value="InterPro"/>
</dbReference>
<gene>
    <name evidence="5" type="ORF">ENS59_09975</name>
</gene>
<keyword evidence="1" id="KW-0813">Transport</keyword>
<dbReference type="SUPFAM" id="SSF52540">
    <property type="entry name" value="P-loop containing nucleoside triphosphate hydrolases"/>
    <property type="match status" value="1"/>
</dbReference>
<comment type="caution">
    <text evidence="5">The sequence shown here is derived from an EMBL/GenBank/DDBJ whole genome shotgun (WGS) entry which is preliminary data.</text>
</comment>
<dbReference type="InterPro" id="IPR027417">
    <property type="entry name" value="P-loop_NTPase"/>
</dbReference>
<evidence type="ECO:0000256" key="2">
    <source>
        <dbReference type="ARBA" id="ARBA00022741"/>
    </source>
</evidence>
<dbReference type="InterPro" id="IPR003593">
    <property type="entry name" value="AAA+_ATPase"/>
</dbReference>
<keyword evidence="3 5" id="KW-0067">ATP-binding</keyword>
<dbReference type="InterPro" id="IPR050153">
    <property type="entry name" value="Metal_Ion_Import_ABC"/>
</dbReference>
<dbReference type="EMBL" id="DSVL01000306">
    <property type="protein sequence ID" value="HFH29820.1"/>
    <property type="molecule type" value="Genomic_DNA"/>
</dbReference>
<dbReference type="InterPro" id="IPR003439">
    <property type="entry name" value="ABC_transporter-like_ATP-bd"/>
</dbReference>
<sequence length="265" mass="28664">MLEVHQLSFSYGSTPVLHSLSFSVGAGELLCLVGPNGVGKSTLFKCILGLLRGYEGEILFNGRSLRTFKESELARSIAYIPQAHVPVYGFSALEVVLMGACSSKGLFAQPDARDEAAACRALEALGLEALAERNYAELSGGERQLVLIARALAQGARFLVMDEPTANLDYGNQVRIMEHIAGLTADGYSVLLSTHNPEHAFLWSTRTMVMQYGRIIADGPPEEALTEGSLEALYGIPVRLFSLGSEKTGHYQACMPVLGLREVLR</sequence>
<evidence type="ECO:0000256" key="3">
    <source>
        <dbReference type="ARBA" id="ARBA00022840"/>
    </source>
</evidence>
<feature type="domain" description="ABC transporter" evidence="4">
    <location>
        <begin position="2"/>
        <end position="237"/>
    </location>
</feature>
<dbReference type="InterPro" id="IPR017871">
    <property type="entry name" value="ABC_transporter-like_CS"/>
</dbReference>
<dbReference type="CDD" id="cd03214">
    <property type="entry name" value="ABC_Iron-Siderophores_B12_Hemin"/>
    <property type="match status" value="1"/>
</dbReference>
<dbReference type="Gene3D" id="3.40.50.300">
    <property type="entry name" value="P-loop containing nucleotide triphosphate hydrolases"/>
    <property type="match status" value="1"/>
</dbReference>
<accession>A0A7C3I1Z2</accession>
<dbReference type="AlphaFoldDB" id="A0A7C3I1Z2"/>
<name>A0A7C3I1Z2_9SPIR</name>
<dbReference type="Pfam" id="PF00005">
    <property type="entry name" value="ABC_tran"/>
    <property type="match status" value="1"/>
</dbReference>
<dbReference type="PROSITE" id="PS00211">
    <property type="entry name" value="ABC_TRANSPORTER_1"/>
    <property type="match status" value="1"/>
</dbReference>
<organism evidence="5">
    <name type="scientific">Gracilinema caldarium</name>
    <dbReference type="NCBI Taxonomy" id="215591"/>
    <lineage>
        <taxon>Bacteria</taxon>
        <taxon>Pseudomonadati</taxon>
        <taxon>Spirochaetota</taxon>
        <taxon>Spirochaetia</taxon>
        <taxon>Spirochaetales</taxon>
        <taxon>Breznakiellaceae</taxon>
        <taxon>Gracilinema</taxon>
    </lineage>
</organism>
<dbReference type="PANTHER" id="PTHR42734:SF19">
    <property type="entry name" value="IRON COMPOUNDS ABC TRANSPORTER, ATP-BINDING PROTEIN"/>
    <property type="match status" value="1"/>
</dbReference>
<evidence type="ECO:0000256" key="1">
    <source>
        <dbReference type="ARBA" id="ARBA00022448"/>
    </source>
</evidence>
<dbReference type="GO" id="GO:0005524">
    <property type="term" value="F:ATP binding"/>
    <property type="evidence" value="ECO:0007669"/>
    <property type="project" value="UniProtKB-KW"/>
</dbReference>
<protein>
    <submittedName>
        <fullName evidence="5">ABC transporter ATP-binding protein</fullName>
    </submittedName>
</protein>
<evidence type="ECO:0000259" key="4">
    <source>
        <dbReference type="PROSITE" id="PS50893"/>
    </source>
</evidence>
<dbReference type="PROSITE" id="PS50893">
    <property type="entry name" value="ABC_TRANSPORTER_2"/>
    <property type="match status" value="1"/>
</dbReference>
<keyword evidence="2" id="KW-0547">Nucleotide-binding</keyword>
<dbReference type="PANTHER" id="PTHR42734">
    <property type="entry name" value="METAL TRANSPORT SYSTEM ATP-BINDING PROTEIN TM_0124-RELATED"/>
    <property type="match status" value="1"/>
</dbReference>
<dbReference type="FunFam" id="3.40.50.300:FF:000134">
    <property type="entry name" value="Iron-enterobactin ABC transporter ATP-binding protein"/>
    <property type="match status" value="1"/>
</dbReference>
<dbReference type="SMART" id="SM00382">
    <property type="entry name" value="AAA"/>
    <property type="match status" value="1"/>
</dbReference>